<dbReference type="GO" id="GO:0042941">
    <property type="term" value="P:D-alanine transmembrane transport"/>
    <property type="evidence" value="ECO:0007669"/>
    <property type="project" value="TreeGrafter"/>
</dbReference>
<dbReference type="InterPro" id="IPR003593">
    <property type="entry name" value="AAA+_ATPase"/>
</dbReference>
<keyword evidence="2" id="KW-0547">Nucleotide-binding</keyword>
<evidence type="ECO:0000259" key="4">
    <source>
        <dbReference type="PROSITE" id="PS50893"/>
    </source>
</evidence>
<dbReference type="RefSeq" id="WP_121625239.1">
    <property type="nucleotide sequence ID" value="NZ_JACIIW010000002.1"/>
</dbReference>
<keyword evidence="6" id="KW-1185">Reference proteome</keyword>
<dbReference type="Pfam" id="PF00005">
    <property type="entry name" value="ABC_tran"/>
    <property type="match status" value="1"/>
</dbReference>
<comment type="caution">
    <text evidence="5">The sequence shown here is derived from an EMBL/GenBank/DDBJ whole genome shotgun (WGS) entry which is preliminary data.</text>
</comment>
<dbReference type="Proteomes" id="UP000269692">
    <property type="component" value="Unassembled WGS sequence"/>
</dbReference>
<dbReference type="SMART" id="SM00382">
    <property type="entry name" value="AAA"/>
    <property type="match status" value="1"/>
</dbReference>
<sequence>MLEVRDLSKSFGGLKAVSEVSLTVGQGEFVGVIGPNGAGKTTLMNLITGYMRPTSGDVLFEGRSIVGLPPYRISHRGVGRTFQVVRPFAEMSVEDNVMTGALFSGARTNSLKVARKAAELPMELTGLTAKRHVAAGALTLGEKKKLELARALATNPRLLLLDEVMGGVTRGEVGELMEVLRRIHSAGVTIIMIEHLVEVIMELSQRVMVLNFGQKLFEGTPDAVVEHPAVIESYLGKPLEADAA</sequence>
<proteinExistence type="predicted"/>
<dbReference type="GO" id="GO:0005886">
    <property type="term" value="C:plasma membrane"/>
    <property type="evidence" value="ECO:0007669"/>
    <property type="project" value="TreeGrafter"/>
</dbReference>
<name>A0A3L6ZZV7_9HYPH</name>
<dbReference type="InterPro" id="IPR003439">
    <property type="entry name" value="ABC_transporter-like_ATP-bd"/>
</dbReference>
<evidence type="ECO:0000313" key="6">
    <source>
        <dbReference type="Proteomes" id="UP000269692"/>
    </source>
</evidence>
<evidence type="ECO:0000256" key="2">
    <source>
        <dbReference type="ARBA" id="ARBA00022741"/>
    </source>
</evidence>
<dbReference type="GO" id="GO:0005304">
    <property type="term" value="F:L-valine transmembrane transporter activity"/>
    <property type="evidence" value="ECO:0007669"/>
    <property type="project" value="TreeGrafter"/>
</dbReference>
<dbReference type="InterPro" id="IPR051120">
    <property type="entry name" value="ABC_AA/LPS_Transport"/>
</dbReference>
<dbReference type="GO" id="GO:1903806">
    <property type="term" value="P:L-isoleucine import across plasma membrane"/>
    <property type="evidence" value="ECO:0007669"/>
    <property type="project" value="TreeGrafter"/>
</dbReference>
<evidence type="ECO:0000313" key="5">
    <source>
        <dbReference type="EMBL" id="RLP73240.1"/>
    </source>
</evidence>
<dbReference type="Gene3D" id="3.40.50.300">
    <property type="entry name" value="P-loop containing nucleotide triphosphate hydrolases"/>
    <property type="match status" value="1"/>
</dbReference>
<accession>A0A3L6ZZV7</accession>
<dbReference type="Pfam" id="PF12399">
    <property type="entry name" value="BCA_ABC_TP_C"/>
    <property type="match status" value="1"/>
</dbReference>
<evidence type="ECO:0000256" key="3">
    <source>
        <dbReference type="ARBA" id="ARBA00022840"/>
    </source>
</evidence>
<dbReference type="PANTHER" id="PTHR45772:SF7">
    <property type="entry name" value="AMINO ACID ABC TRANSPORTER ATP-BINDING PROTEIN"/>
    <property type="match status" value="1"/>
</dbReference>
<dbReference type="GO" id="GO:1903805">
    <property type="term" value="P:L-valine import across plasma membrane"/>
    <property type="evidence" value="ECO:0007669"/>
    <property type="project" value="TreeGrafter"/>
</dbReference>
<dbReference type="AlphaFoldDB" id="A0A3L6ZZV7"/>
<organism evidence="5 6">
    <name type="scientific">Xanthobacter tagetidis</name>
    <dbReference type="NCBI Taxonomy" id="60216"/>
    <lineage>
        <taxon>Bacteria</taxon>
        <taxon>Pseudomonadati</taxon>
        <taxon>Pseudomonadota</taxon>
        <taxon>Alphaproteobacteria</taxon>
        <taxon>Hyphomicrobiales</taxon>
        <taxon>Xanthobacteraceae</taxon>
        <taxon>Xanthobacter</taxon>
    </lineage>
</organism>
<protein>
    <submittedName>
        <fullName evidence="5">ABC transporter ATP-binding protein</fullName>
    </submittedName>
</protein>
<gene>
    <name evidence="5" type="ORF">D9R14_20575</name>
</gene>
<dbReference type="EMBL" id="RCTF01000023">
    <property type="protein sequence ID" value="RLP73240.1"/>
    <property type="molecule type" value="Genomic_DNA"/>
</dbReference>
<reference evidence="5 6" key="1">
    <citation type="submission" date="2018-10" db="EMBL/GenBank/DDBJ databases">
        <title>Xanthobacter tagetidis genome sequencing and assembly.</title>
        <authorList>
            <person name="Maclea K.S."/>
            <person name="Goen A.E."/>
            <person name="Fatima S.A."/>
        </authorList>
    </citation>
    <scope>NUCLEOTIDE SEQUENCE [LARGE SCALE GENOMIC DNA]</scope>
    <source>
        <strain evidence="5 6">ATCC 700314</strain>
    </source>
</reference>
<dbReference type="SUPFAM" id="SSF52540">
    <property type="entry name" value="P-loop containing nucleoside triphosphate hydrolases"/>
    <property type="match status" value="1"/>
</dbReference>
<dbReference type="InterPro" id="IPR027417">
    <property type="entry name" value="P-loop_NTPase"/>
</dbReference>
<dbReference type="CDD" id="cd03219">
    <property type="entry name" value="ABC_Mj1267_LivG_branched"/>
    <property type="match status" value="1"/>
</dbReference>
<dbReference type="GO" id="GO:0015192">
    <property type="term" value="F:L-phenylalanine transmembrane transporter activity"/>
    <property type="evidence" value="ECO:0007669"/>
    <property type="project" value="TreeGrafter"/>
</dbReference>
<dbReference type="GO" id="GO:0005524">
    <property type="term" value="F:ATP binding"/>
    <property type="evidence" value="ECO:0007669"/>
    <property type="project" value="UniProtKB-KW"/>
</dbReference>
<keyword evidence="3 5" id="KW-0067">ATP-binding</keyword>
<dbReference type="PANTHER" id="PTHR45772">
    <property type="entry name" value="CONSERVED COMPONENT OF ABC TRANSPORTER FOR NATURAL AMINO ACIDS-RELATED"/>
    <property type="match status" value="1"/>
</dbReference>
<dbReference type="PROSITE" id="PS50893">
    <property type="entry name" value="ABC_TRANSPORTER_2"/>
    <property type="match status" value="1"/>
</dbReference>
<dbReference type="GO" id="GO:0015188">
    <property type="term" value="F:L-isoleucine transmembrane transporter activity"/>
    <property type="evidence" value="ECO:0007669"/>
    <property type="project" value="TreeGrafter"/>
</dbReference>
<dbReference type="InterPro" id="IPR032823">
    <property type="entry name" value="BCA_ABC_TP_C"/>
</dbReference>
<dbReference type="OrthoDB" id="9779872at2"/>
<feature type="domain" description="ABC transporter" evidence="4">
    <location>
        <begin position="2"/>
        <end position="237"/>
    </location>
</feature>
<dbReference type="GO" id="GO:0015808">
    <property type="term" value="P:L-alanine transport"/>
    <property type="evidence" value="ECO:0007669"/>
    <property type="project" value="TreeGrafter"/>
</dbReference>
<dbReference type="GO" id="GO:0016887">
    <property type="term" value="F:ATP hydrolysis activity"/>
    <property type="evidence" value="ECO:0007669"/>
    <property type="project" value="InterPro"/>
</dbReference>
<evidence type="ECO:0000256" key="1">
    <source>
        <dbReference type="ARBA" id="ARBA00022448"/>
    </source>
</evidence>
<keyword evidence="1" id="KW-0813">Transport</keyword>